<dbReference type="AlphaFoldDB" id="A0AAE4P3N7"/>
<dbReference type="RefSeq" id="WP_161042352.1">
    <property type="nucleotide sequence ID" value="NZ_RSAV01000006.1"/>
</dbReference>
<name>A0AAE4P3N7_9FLAO</name>
<sequence>MKVGVMQPYFFPYIGYFQMIKAVDCFVFYDDVNYIKGGWINRNRILINNDAKYITVPLNEASSNKLINEICIKHESKEYRNIIKTIIQNYGKAPYFEEVFSLINKVINSDVKNISELAIKSVTEVCKYLNIETRFKISSEYFRDTKGLDRTQRLLAICKRLNAAQYINAIGGLELYSKKDFICENIELKFMQPSSVYYKQFGDEFFGGLSIIDVLMFNSPEEINIMLSQYKLI</sequence>
<evidence type="ECO:0000313" key="1">
    <source>
        <dbReference type="EMBL" id="MDV3665893.1"/>
    </source>
</evidence>
<dbReference type="InterPro" id="IPR014985">
    <property type="entry name" value="WbqC"/>
</dbReference>
<organism evidence="1 2">
    <name type="scientific">Elizabethkingia anophelis</name>
    <dbReference type="NCBI Taxonomy" id="1117645"/>
    <lineage>
        <taxon>Bacteria</taxon>
        <taxon>Pseudomonadati</taxon>
        <taxon>Bacteroidota</taxon>
        <taxon>Flavobacteriia</taxon>
        <taxon>Flavobacteriales</taxon>
        <taxon>Weeksellaceae</taxon>
        <taxon>Elizabethkingia</taxon>
    </lineage>
</organism>
<gene>
    <name evidence="1" type="ORF">CMU51_17725</name>
</gene>
<reference evidence="1" key="1">
    <citation type="submission" date="2023-02" db="EMBL/GenBank/DDBJ databases">
        <title>Elizabethkingia anophelis draft genomes.</title>
        <authorList>
            <person name="Nicholson A.C."/>
            <person name="Whitney A.M."/>
            <person name="Humrighouse B.W."/>
            <person name="Villarma A."/>
            <person name="Bell M."/>
            <person name="Mcquiston J."/>
        </authorList>
    </citation>
    <scope>NUCLEOTIDE SEQUENCE</scope>
    <source>
        <strain evidence="1">B4955</strain>
    </source>
</reference>
<proteinExistence type="predicted"/>
<dbReference type="Proteomes" id="UP001189000">
    <property type="component" value="Unassembled WGS sequence"/>
</dbReference>
<dbReference type="EMBL" id="NWGY01000019">
    <property type="protein sequence ID" value="MDV3665893.1"/>
    <property type="molecule type" value="Genomic_DNA"/>
</dbReference>
<dbReference type="Pfam" id="PF08889">
    <property type="entry name" value="WbqC"/>
    <property type="match status" value="1"/>
</dbReference>
<comment type="caution">
    <text evidence="1">The sequence shown here is derived from an EMBL/GenBank/DDBJ whole genome shotgun (WGS) entry which is preliminary data.</text>
</comment>
<protein>
    <submittedName>
        <fullName evidence="1">Uncharacterized protein</fullName>
    </submittedName>
</protein>
<evidence type="ECO:0000313" key="2">
    <source>
        <dbReference type="Proteomes" id="UP001189000"/>
    </source>
</evidence>
<accession>A0AAE4P3N7</accession>